<evidence type="ECO:0000313" key="2">
    <source>
        <dbReference type="Proteomes" id="UP000594873"/>
    </source>
</evidence>
<name>A0A7T2GKC6_9SPHN</name>
<organism evidence="1 2">
    <name type="scientific">Allosphingosinicella flava</name>
    <dbReference type="NCBI Taxonomy" id="2771430"/>
    <lineage>
        <taxon>Bacteria</taxon>
        <taxon>Pseudomonadati</taxon>
        <taxon>Pseudomonadota</taxon>
        <taxon>Alphaproteobacteria</taxon>
        <taxon>Sphingomonadales</taxon>
        <taxon>Sphingomonadaceae</taxon>
        <taxon>Allosphingosinicella</taxon>
    </lineage>
</organism>
<dbReference type="RefSeq" id="WP_200971774.1">
    <property type="nucleotide sequence ID" value="NZ_CP065592.1"/>
</dbReference>
<sequence>MHFFYLDESGCTGGDLQNNQQPIFVLGGISVKDQGWRETTDRFRSCLTEFFGGDLPDGFELHATDLVNGEGPFEQYDREQRAGLIHELLDLITDRKHPLHLVAIDKAKLGANLNADAHPVVDCSVPYLLGFNYLVTYIERYAKQVLGRTVRAMIILDQKDAYQARVDAITAYRRYDVPQARRLKWLVEFSYPVDSVRHPMIQLSDLVIFLARKFLEVDNGYREGWSPEAKNFFASCYAKIVTRIKWTTLLPPPGPEDRAIHRILNASVSTHRRNWRQRYNLEG</sequence>
<gene>
    <name evidence="1" type="ORF">IC614_00255</name>
</gene>
<keyword evidence="2" id="KW-1185">Reference proteome</keyword>
<dbReference type="InterPro" id="IPR024524">
    <property type="entry name" value="DUF3800"/>
</dbReference>
<accession>A0A7T2GKC6</accession>
<dbReference type="KEGG" id="sflv:IC614_00255"/>
<dbReference type="AlphaFoldDB" id="A0A7T2GKC6"/>
<proteinExistence type="predicted"/>
<dbReference type="Pfam" id="PF12686">
    <property type="entry name" value="DUF3800"/>
    <property type="match status" value="1"/>
</dbReference>
<dbReference type="EMBL" id="CP065592">
    <property type="protein sequence ID" value="QPQ55098.1"/>
    <property type="molecule type" value="Genomic_DNA"/>
</dbReference>
<reference evidence="1 2" key="1">
    <citation type="submission" date="2020-11" db="EMBL/GenBank/DDBJ databases">
        <title>Genome seq and assembly of Sphingosinicella sp.</title>
        <authorList>
            <person name="Chhetri G."/>
        </authorList>
    </citation>
    <scope>NUCLEOTIDE SEQUENCE [LARGE SCALE GENOMIC DNA]</scope>
    <source>
        <strain evidence="1 2">UDD2</strain>
    </source>
</reference>
<protein>
    <submittedName>
        <fullName evidence="1">DUF3800 domain-containing protein</fullName>
    </submittedName>
</protein>
<dbReference type="Proteomes" id="UP000594873">
    <property type="component" value="Chromosome"/>
</dbReference>
<evidence type="ECO:0000313" key="1">
    <source>
        <dbReference type="EMBL" id="QPQ55098.1"/>
    </source>
</evidence>